<dbReference type="EMBL" id="AP018042">
    <property type="protein sequence ID" value="BAX78514.1"/>
    <property type="molecule type" value="Genomic_DNA"/>
</dbReference>
<sequence>MMDQEPNEVLNNLKGQITELISLYQKSKQEKESLIHEKLELMEKVEILKRERGELDHQYNTLKLAKTFAANSGDSQEAKVKINRIVREIDKCIALLNR</sequence>
<proteinExistence type="predicted"/>
<name>A0A1Y1CDV8_9BACT</name>
<evidence type="ECO:0000256" key="1">
    <source>
        <dbReference type="SAM" id="Coils"/>
    </source>
</evidence>
<evidence type="ECO:0000313" key="3">
    <source>
        <dbReference type="Proteomes" id="UP000218267"/>
    </source>
</evidence>
<dbReference type="OrthoDB" id="1467932at2"/>
<keyword evidence="3" id="KW-1185">Reference proteome</keyword>
<dbReference type="RefSeq" id="WP_096427450.1">
    <property type="nucleotide sequence ID" value="NZ_AP018042.1"/>
</dbReference>
<reference evidence="2 3" key="1">
    <citation type="journal article" date="2018" name="Mar. Genomics">
        <title>Complete genome sequence of Marinifilaceae bacterium strain SPP2, isolated from the Antarctic marine sediment.</title>
        <authorList>
            <person name="Watanabe M."/>
            <person name="Kojima H."/>
            <person name="Fukui M."/>
        </authorList>
    </citation>
    <scope>NUCLEOTIDE SEQUENCE [LARGE SCALE GENOMIC DNA]</scope>
    <source>
        <strain evidence="2 3">SPP2</strain>
    </source>
</reference>
<evidence type="ECO:0000313" key="2">
    <source>
        <dbReference type="EMBL" id="BAX78514.1"/>
    </source>
</evidence>
<reference evidence="3" key="2">
    <citation type="journal article" date="2020" name="Antonie Van Leeuwenhoek">
        <title>Labilibaculum antarcticum sp. nov., a novel facultative anaerobic, psychrotorelant bacterium isolated from marine sediment of Antarctica.</title>
        <authorList>
            <person name="Watanabe M."/>
            <person name="Kojima H."/>
            <person name="Fukui M."/>
        </authorList>
    </citation>
    <scope>NUCLEOTIDE SEQUENCE [LARGE SCALE GENOMIC DNA]</scope>
    <source>
        <strain evidence="3">SPP2</strain>
    </source>
</reference>
<gene>
    <name evidence="2" type="ORF">ALGA_0119</name>
</gene>
<dbReference type="Proteomes" id="UP000218267">
    <property type="component" value="Chromosome"/>
</dbReference>
<dbReference type="AlphaFoldDB" id="A0A1Y1CDV8"/>
<protein>
    <recommendedName>
        <fullName evidence="4">Phenylalanyl-tRNA synthetase subunit beta</fullName>
    </recommendedName>
</protein>
<feature type="coiled-coil region" evidence="1">
    <location>
        <begin position="10"/>
        <end position="58"/>
    </location>
</feature>
<dbReference type="KEGG" id="mbas:ALGA_0119"/>
<organism evidence="2 3">
    <name type="scientific">Labilibaculum antarcticum</name>
    <dbReference type="NCBI Taxonomy" id="1717717"/>
    <lineage>
        <taxon>Bacteria</taxon>
        <taxon>Pseudomonadati</taxon>
        <taxon>Bacteroidota</taxon>
        <taxon>Bacteroidia</taxon>
        <taxon>Marinilabiliales</taxon>
        <taxon>Marinifilaceae</taxon>
        <taxon>Labilibaculum</taxon>
    </lineage>
</organism>
<evidence type="ECO:0008006" key="4">
    <source>
        <dbReference type="Google" id="ProtNLM"/>
    </source>
</evidence>
<keyword evidence="1" id="KW-0175">Coiled coil</keyword>
<accession>A0A1Y1CDV8</accession>